<keyword evidence="2" id="KW-1185">Reference proteome</keyword>
<name>A0ABX8N6T5_9PSED</name>
<accession>A0ABX8N6T5</accession>
<evidence type="ECO:0000313" key="1">
    <source>
        <dbReference type="EMBL" id="QXH51072.1"/>
    </source>
</evidence>
<dbReference type="RefSeq" id="WP_217840618.1">
    <property type="nucleotide sequence ID" value="NZ_CP077076.1"/>
</dbReference>
<protein>
    <submittedName>
        <fullName evidence="1">Uncharacterized protein</fullName>
    </submittedName>
</protein>
<dbReference type="EMBL" id="CP077076">
    <property type="protein sequence ID" value="QXH51072.1"/>
    <property type="molecule type" value="Genomic_DNA"/>
</dbReference>
<gene>
    <name evidence="1" type="ORF">KSS94_24560</name>
</gene>
<reference evidence="1" key="1">
    <citation type="journal article" date="2021" name="Microorganisms">
        <title>The Ever-Expanding Pseudomonas Genus: Description of 43 New Species and Partition of the Pseudomonas putida Group.</title>
        <authorList>
            <person name="Girard L."/>
            <person name="Lood C."/>
            <person name="Hofte M."/>
            <person name="Vandamme P."/>
            <person name="Rokni-Zadeh H."/>
            <person name="van Noort V."/>
            <person name="Lavigne R."/>
            <person name="De Mot R."/>
        </authorList>
    </citation>
    <scope>NUCLEOTIDE SEQUENCE</scope>
    <source>
        <strain evidence="1">COW40</strain>
    </source>
</reference>
<sequence length="197" mass="22474">MPFLARLRRLFRPGPQEQVLGYSIEQLKTQFGGKASLDVPAPCSGFTLDLMERGVGARYWQILLDASDGARLWSLIDQGFEQDGEGYCSREGGKRLLLKISDREFNALTVRLVTDSEALLVALNEVGFAPPPPWVAFPEFEARWWVGNMQGGQAYYEDLYLAPWFKAQGAEGRKAWFDRFEASDAWRQQLEERYQPD</sequence>
<dbReference type="Proteomes" id="UP001046350">
    <property type="component" value="Chromosome"/>
</dbReference>
<evidence type="ECO:0000313" key="2">
    <source>
        <dbReference type="Proteomes" id="UP001046350"/>
    </source>
</evidence>
<proteinExistence type="predicted"/>
<organism evidence="1 2">
    <name type="scientific">Pseudomonas fakonensis</name>
    <dbReference type="NCBI Taxonomy" id="2842355"/>
    <lineage>
        <taxon>Bacteria</taxon>
        <taxon>Pseudomonadati</taxon>
        <taxon>Pseudomonadota</taxon>
        <taxon>Gammaproteobacteria</taxon>
        <taxon>Pseudomonadales</taxon>
        <taxon>Pseudomonadaceae</taxon>
        <taxon>Pseudomonas</taxon>
    </lineage>
</organism>